<feature type="region of interest" description="Disordered" evidence="1">
    <location>
        <begin position="33"/>
        <end position="67"/>
    </location>
</feature>
<keyword evidence="4" id="KW-1185">Reference proteome</keyword>
<organism evidence="3 4">
    <name type="scientific">Acer negundo</name>
    <name type="common">Box elder</name>
    <dbReference type="NCBI Taxonomy" id="4023"/>
    <lineage>
        <taxon>Eukaryota</taxon>
        <taxon>Viridiplantae</taxon>
        <taxon>Streptophyta</taxon>
        <taxon>Embryophyta</taxon>
        <taxon>Tracheophyta</taxon>
        <taxon>Spermatophyta</taxon>
        <taxon>Magnoliopsida</taxon>
        <taxon>eudicotyledons</taxon>
        <taxon>Gunneridae</taxon>
        <taxon>Pentapetalae</taxon>
        <taxon>rosids</taxon>
        <taxon>malvids</taxon>
        <taxon>Sapindales</taxon>
        <taxon>Sapindaceae</taxon>
        <taxon>Hippocastanoideae</taxon>
        <taxon>Acereae</taxon>
        <taxon>Acer</taxon>
    </lineage>
</organism>
<proteinExistence type="predicted"/>
<accession>A0AAD5P0J9</accession>
<sequence length="137" mass="14475">MLLKFSLAVSTTPLILPALIPLSRQSDPYPVDSLVPSSLRGMGAEAGSGTQLPVRTTPPHPAPRMSLGSYLLESTPIASNPSPVQRMLATEVIPEENVLGGPEMLDAGADWIEIEGTRTEGDQSVVTADPSKEAEEK</sequence>
<dbReference type="AlphaFoldDB" id="A0AAD5P0J9"/>
<evidence type="ECO:0000256" key="2">
    <source>
        <dbReference type="SAM" id="SignalP"/>
    </source>
</evidence>
<keyword evidence="2" id="KW-0732">Signal</keyword>
<gene>
    <name evidence="3" type="ORF">LWI28_012633</name>
</gene>
<dbReference type="Proteomes" id="UP001064489">
    <property type="component" value="Chromosome 6"/>
</dbReference>
<reference evidence="3" key="2">
    <citation type="submission" date="2023-02" db="EMBL/GenBank/DDBJ databases">
        <authorList>
            <person name="Swenson N.G."/>
            <person name="Wegrzyn J.L."/>
            <person name="Mcevoy S.L."/>
        </authorList>
    </citation>
    <scope>NUCLEOTIDE SEQUENCE</scope>
    <source>
        <strain evidence="3">91603</strain>
        <tissue evidence="3">Leaf</tissue>
    </source>
</reference>
<name>A0AAD5P0J9_ACENE</name>
<evidence type="ECO:0000313" key="3">
    <source>
        <dbReference type="EMBL" id="KAI9191731.1"/>
    </source>
</evidence>
<evidence type="ECO:0000313" key="4">
    <source>
        <dbReference type="Proteomes" id="UP001064489"/>
    </source>
</evidence>
<feature type="signal peptide" evidence="2">
    <location>
        <begin position="1"/>
        <end position="17"/>
    </location>
</feature>
<feature type="region of interest" description="Disordered" evidence="1">
    <location>
        <begin position="116"/>
        <end position="137"/>
    </location>
</feature>
<feature type="chain" id="PRO_5042231255" evidence="2">
    <location>
        <begin position="18"/>
        <end position="137"/>
    </location>
</feature>
<evidence type="ECO:0000256" key="1">
    <source>
        <dbReference type="SAM" id="MobiDB-lite"/>
    </source>
</evidence>
<reference evidence="3" key="1">
    <citation type="journal article" date="2022" name="Plant J.">
        <title>Strategies of tolerance reflected in two North American maple genomes.</title>
        <authorList>
            <person name="McEvoy S.L."/>
            <person name="Sezen U.U."/>
            <person name="Trouern-Trend A."/>
            <person name="McMahon S.M."/>
            <person name="Schaberg P.G."/>
            <person name="Yang J."/>
            <person name="Wegrzyn J.L."/>
            <person name="Swenson N.G."/>
        </authorList>
    </citation>
    <scope>NUCLEOTIDE SEQUENCE</scope>
    <source>
        <strain evidence="3">91603</strain>
    </source>
</reference>
<protein>
    <submittedName>
        <fullName evidence="3">Uncharacterized protein</fullName>
    </submittedName>
</protein>
<comment type="caution">
    <text evidence="3">The sequence shown here is derived from an EMBL/GenBank/DDBJ whole genome shotgun (WGS) entry which is preliminary data.</text>
</comment>
<dbReference type="EMBL" id="JAJSOW010000004">
    <property type="protein sequence ID" value="KAI9191731.1"/>
    <property type="molecule type" value="Genomic_DNA"/>
</dbReference>